<reference evidence="3" key="1">
    <citation type="submission" date="2016-06" db="EMBL/GenBank/DDBJ databases">
        <title>Parallel loss of symbiosis genes in relatives of nitrogen-fixing non-legume Parasponia.</title>
        <authorList>
            <person name="Van Velzen R."/>
            <person name="Holmer R."/>
            <person name="Bu F."/>
            <person name="Rutten L."/>
            <person name="Van Zeijl A."/>
            <person name="Liu W."/>
            <person name="Santuari L."/>
            <person name="Cao Q."/>
            <person name="Sharma T."/>
            <person name="Shen D."/>
            <person name="Roswanjaya Y."/>
            <person name="Wardhani T."/>
            <person name="Kalhor M.S."/>
            <person name="Jansen J."/>
            <person name="Van den Hoogen J."/>
            <person name="Gungor B."/>
            <person name="Hartog M."/>
            <person name="Hontelez J."/>
            <person name="Verver J."/>
            <person name="Yang W.-C."/>
            <person name="Schijlen E."/>
            <person name="Repin R."/>
            <person name="Schilthuizen M."/>
            <person name="Schranz E."/>
            <person name="Heidstra R."/>
            <person name="Miyata K."/>
            <person name="Fedorova E."/>
            <person name="Kohlen W."/>
            <person name="Bisseling T."/>
            <person name="Smit S."/>
            <person name="Geurts R."/>
        </authorList>
    </citation>
    <scope>NUCLEOTIDE SEQUENCE [LARGE SCALE GENOMIC DNA]</scope>
    <source>
        <strain evidence="3">cv. WU1-14</strain>
    </source>
</reference>
<dbReference type="EMBL" id="JXTB01000021">
    <property type="protein sequence ID" value="PON75881.1"/>
    <property type="molecule type" value="Genomic_DNA"/>
</dbReference>
<keyword evidence="3" id="KW-1185">Reference proteome</keyword>
<evidence type="ECO:0000313" key="2">
    <source>
        <dbReference type="EMBL" id="PON75881.1"/>
    </source>
</evidence>
<sequence length="82" mass="9110">MIIEESVGQPNRTENEPSRLGKAQRSPDSSRPNRRNILRERKGNSVMTVESHTCATKALPSSLALPRTLAFFASLGLELRFS</sequence>
<evidence type="ECO:0000313" key="3">
    <source>
        <dbReference type="Proteomes" id="UP000237105"/>
    </source>
</evidence>
<comment type="caution">
    <text evidence="2">The sequence shown here is derived from an EMBL/GenBank/DDBJ whole genome shotgun (WGS) entry which is preliminary data.</text>
</comment>
<protein>
    <submittedName>
        <fullName evidence="2">Uncharacterized protein</fullName>
    </submittedName>
</protein>
<proteinExistence type="predicted"/>
<accession>A0A2P5DRH9</accession>
<name>A0A2P5DRH9_PARAD</name>
<organism evidence="2 3">
    <name type="scientific">Parasponia andersonii</name>
    <name type="common">Sponia andersonii</name>
    <dbReference type="NCBI Taxonomy" id="3476"/>
    <lineage>
        <taxon>Eukaryota</taxon>
        <taxon>Viridiplantae</taxon>
        <taxon>Streptophyta</taxon>
        <taxon>Embryophyta</taxon>
        <taxon>Tracheophyta</taxon>
        <taxon>Spermatophyta</taxon>
        <taxon>Magnoliopsida</taxon>
        <taxon>eudicotyledons</taxon>
        <taxon>Gunneridae</taxon>
        <taxon>Pentapetalae</taxon>
        <taxon>rosids</taxon>
        <taxon>fabids</taxon>
        <taxon>Rosales</taxon>
        <taxon>Cannabaceae</taxon>
        <taxon>Parasponia</taxon>
    </lineage>
</organism>
<dbReference type="AlphaFoldDB" id="A0A2P5DRH9"/>
<evidence type="ECO:0000256" key="1">
    <source>
        <dbReference type="SAM" id="MobiDB-lite"/>
    </source>
</evidence>
<gene>
    <name evidence="2" type="ORF">PanWU01x14_038320</name>
</gene>
<dbReference type="Proteomes" id="UP000237105">
    <property type="component" value="Unassembled WGS sequence"/>
</dbReference>
<feature type="region of interest" description="Disordered" evidence="1">
    <location>
        <begin position="1"/>
        <end position="49"/>
    </location>
</feature>